<protein>
    <recommendedName>
        <fullName evidence="1">Protein kinase domain-containing protein</fullName>
    </recommendedName>
</protein>
<dbReference type="GO" id="GO:0004672">
    <property type="term" value="F:protein kinase activity"/>
    <property type="evidence" value="ECO:0007669"/>
    <property type="project" value="InterPro"/>
</dbReference>
<accession>A0A9W6DLJ7</accession>
<gene>
    <name evidence="2" type="ORF">AbraCBS73388_007652</name>
</gene>
<evidence type="ECO:0000313" key="3">
    <source>
        <dbReference type="Proteomes" id="UP001143548"/>
    </source>
</evidence>
<sequence length="355" mass="40839">MAAPNPKWSVQHSLYGCHDLWSRLDIACKGKRYRVEIFPENFIKSEASFNVYKRFLNGMDDDQNGESTSEDFYNWVVTPLLPILAEAEEAPPSNGQPFTLRDYLLPETCYYQLYFVNDKVEPRYDHGDGESLFVPGLDIGDFALPSTWGKYTPDMVQQCLGKNDYGYSKKPRKVSVDGKLCFLKEFHSRRGFLRELETYKKIEQRGLSRNEDVQVPQFVGLVYASRDSRRVYGMLISLVDCENLTLSCALRDKVTFAQIKKWEEQIATTVELLHEAGIVWGDVKTNNVLIDKNDDAWVIDFGGGYTQGWVDKKHRETMKGDEEGLFKILERLYADHRSGDEGDEAREERAAMREG</sequence>
<dbReference type="Gene3D" id="1.10.510.10">
    <property type="entry name" value="Transferase(Phosphotransferase) domain 1"/>
    <property type="match status" value="1"/>
</dbReference>
<reference evidence="2" key="1">
    <citation type="submission" date="2022-07" db="EMBL/GenBank/DDBJ databases">
        <title>Taxonomy of Aspergillus series Nigri: significant species reduction supported by multi-species coalescent approaches.</title>
        <authorList>
            <person name="Bian C."/>
            <person name="Kusuya Y."/>
            <person name="Sklenar F."/>
            <person name="D'hooge E."/>
            <person name="Yaguchi T."/>
            <person name="Takahashi H."/>
            <person name="Hubka V."/>
        </authorList>
    </citation>
    <scope>NUCLEOTIDE SEQUENCE</scope>
    <source>
        <strain evidence="2">CBS 733.88</strain>
    </source>
</reference>
<dbReference type="Pfam" id="PF00069">
    <property type="entry name" value="Pkinase"/>
    <property type="match status" value="1"/>
</dbReference>
<proteinExistence type="predicted"/>
<name>A0A9W6DLJ7_9EURO</name>
<dbReference type="InterPro" id="IPR000719">
    <property type="entry name" value="Prot_kinase_dom"/>
</dbReference>
<evidence type="ECO:0000313" key="2">
    <source>
        <dbReference type="EMBL" id="GKZ21739.1"/>
    </source>
</evidence>
<organism evidence="2 3">
    <name type="scientific">Aspergillus brasiliensis</name>
    <dbReference type="NCBI Taxonomy" id="319629"/>
    <lineage>
        <taxon>Eukaryota</taxon>
        <taxon>Fungi</taxon>
        <taxon>Dikarya</taxon>
        <taxon>Ascomycota</taxon>
        <taxon>Pezizomycotina</taxon>
        <taxon>Eurotiomycetes</taxon>
        <taxon>Eurotiomycetidae</taxon>
        <taxon>Eurotiales</taxon>
        <taxon>Aspergillaceae</taxon>
        <taxon>Aspergillus</taxon>
        <taxon>Aspergillus subgen. Circumdati</taxon>
    </lineage>
</organism>
<dbReference type="EMBL" id="BROQ01000043">
    <property type="protein sequence ID" value="GKZ21739.1"/>
    <property type="molecule type" value="Genomic_DNA"/>
</dbReference>
<dbReference type="PROSITE" id="PS50011">
    <property type="entry name" value="PROTEIN_KINASE_DOM"/>
    <property type="match status" value="1"/>
</dbReference>
<evidence type="ECO:0000259" key="1">
    <source>
        <dbReference type="PROSITE" id="PS50011"/>
    </source>
</evidence>
<dbReference type="SUPFAM" id="SSF56112">
    <property type="entry name" value="Protein kinase-like (PK-like)"/>
    <property type="match status" value="1"/>
</dbReference>
<feature type="domain" description="Protein kinase" evidence="1">
    <location>
        <begin position="154"/>
        <end position="355"/>
    </location>
</feature>
<comment type="caution">
    <text evidence="2">The sequence shown here is derived from an EMBL/GenBank/DDBJ whole genome shotgun (WGS) entry which is preliminary data.</text>
</comment>
<dbReference type="InterPro" id="IPR011009">
    <property type="entry name" value="Kinase-like_dom_sf"/>
</dbReference>
<dbReference type="AlphaFoldDB" id="A0A9W6DLJ7"/>
<dbReference type="GO" id="GO:0005524">
    <property type="term" value="F:ATP binding"/>
    <property type="evidence" value="ECO:0007669"/>
    <property type="project" value="InterPro"/>
</dbReference>
<dbReference type="Proteomes" id="UP001143548">
    <property type="component" value="Unassembled WGS sequence"/>
</dbReference>